<reference evidence="4" key="1">
    <citation type="submission" date="2025-08" db="UniProtKB">
        <authorList>
            <consortium name="RefSeq"/>
        </authorList>
    </citation>
    <scope>IDENTIFICATION</scope>
</reference>
<evidence type="ECO:0000313" key="3">
    <source>
        <dbReference type="Proteomes" id="UP000694920"/>
    </source>
</evidence>
<feature type="compositionally biased region" description="Polar residues" evidence="1">
    <location>
        <begin position="533"/>
        <end position="564"/>
    </location>
</feature>
<feature type="compositionally biased region" description="Low complexity" evidence="1">
    <location>
        <begin position="297"/>
        <end position="310"/>
    </location>
</feature>
<dbReference type="GeneID" id="107264991"/>
<feature type="compositionally biased region" description="Basic residues" evidence="1">
    <location>
        <begin position="282"/>
        <end position="296"/>
    </location>
</feature>
<keyword evidence="2" id="KW-0732">Signal</keyword>
<gene>
    <name evidence="4" type="primary">LOC107264991</name>
</gene>
<dbReference type="KEGG" id="ccin:107264991"/>
<feature type="compositionally biased region" description="Low complexity" evidence="1">
    <location>
        <begin position="371"/>
        <end position="382"/>
    </location>
</feature>
<feature type="signal peptide" evidence="2">
    <location>
        <begin position="1"/>
        <end position="17"/>
    </location>
</feature>
<dbReference type="Proteomes" id="UP000694920">
    <property type="component" value="Unplaced"/>
</dbReference>
<feature type="chain" id="PRO_5042462914" evidence="2">
    <location>
        <begin position="18"/>
        <end position="665"/>
    </location>
</feature>
<keyword evidence="3" id="KW-1185">Reference proteome</keyword>
<feature type="region of interest" description="Disordered" evidence="1">
    <location>
        <begin position="160"/>
        <end position="216"/>
    </location>
</feature>
<feature type="compositionally biased region" description="Low complexity" evidence="1">
    <location>
        <begin position="160"/>
        <end position="177"/>
    </location>
</feature>
<feature type="region of interest" description="Disordered" evidence="1">
    <location>
        <begin position="515"/>
        <end position="665"/>
    </location>
</feature>
<evidence type="ECO:0000256" key="2">
    <source>
        <dbReference type="SAM" id="SignalP"/>
    </source>
</evidence>
<feature type="compositionally biased region" description="Low complexity" evidence="1">
    <location>
        <begin position="194"/>
        <end position="206"/>
    </location>
</feature>
<feature type="compositionally biased region" description="Low complexity" evidence="1">
    <location>
        <begin position="565"/>
        <end position="653"/>
    </location>
</feature>
<evidence type="ECO:0000256" key="1">
    <source>
        <dbReference type="SAM" id="MobiDB-lite"/>
    </source>
</evidence>
<feature type="region of interest" description="Disordered" evidence="1">
    <location>
        <begin position="356"/>
        <end position="387"/>
    </location>
</feature>
<dbReference type="RefSeq" id="XP_024938138.1">
    <property type="nucleotide sequence ID" value="XM_025082370.1"/>
</dbReference>
<protein>
    <submittedName>
        <fullName evidence="4">Mediator of RNA polymerase II transcription subunit 15</fullName>
    </submittedName>
</protein>
<evidence type="ECO:0000313" key="4">
    <source>
        <dbReference type="RefSeq" id="XP_024938138.1"/>
    </source>
</evidence>
<accession>A0AAJ7RC31</accession>
<sequence>MMKLETLLIVTLPLCLGQFSIQGPSDGNRVSQGLKYSEEKGIEYTDQRASLGSGDFNIQGATDGNTDFRIQGASDGNSDFQIQGATDGNSQFQIQGATDGNSQFQIQGATDGNADFRIQGATDGHGQSAIQGPYDANQGGGRALQYNDPSGLRVNWRSYQRQVQPRQHAQRQQPEPQYAAETAAPVPVRVAKEPAQPVHQPQTQVPPQQPISYRPYSNAPSQIKQILQFQAQIPYLNIIPEQYRYDELAAAQANSQQVQAHYREQAQQARAPEPTDEQYKRPQGRPRGPPRHKRQAPQHQQAAPQQQYRRISQPPVEPQPHYSSNVPSQIQQLLNYQSQLPYNIIANQIVYRPDKPYVPQPVQPSAPANAQYQSQGQGPYNQGQGGVRPVTEKQYAANHESWWWPFTLQTLAHIEVHRDFGRQFSQVPVEIVIRLIVMKVPILLLLAIPVCLCADPLADSLWPVEVPQYMRIEHLRTRRDANPPADQVSYRPYSQAPSQIKQLLQFQQAREPLVHIPSQPPPQLGPAKPIEPQYQTQSQVSQYNPQVQYGSAPQQPTYKAQSANVPAQYRPQQAQAQQYSPQYRAQAAQQAQNVQPNYNRPVYRPSPQQQAAPRQPQYSNKLPPQIQQLLQVQAQLPNAIPQGRPQGHQGPPQSQVFQPEQRRLY</sequence>
<proteinExistence type="predicted"/>
<dbReference type="AlphaFoldDB" id="A0AAJ7RC31"/>
<feature type="region of interest" description="Disordered" evidence="1">
    <location>
        <begin position="259"/>
        <end position="327"/>
    </location>
</feature>
<name>A0AAJ7RC31_CEPCN</name>
<organism evidence="3 4">
    <name type="scientific">Cephus cinctus</name>
    <name type="common">Wheat stem sawfly</name>
    <dbReference type="NCBI Taxonomy" id="211228"/>
    <lineage>
        <taxon>Eukaryota</taxon>
        <taxon>Metazoa</taxon>
        <taxon>Ecdysozoa</taxon>
        <taxon>Arthropoda</taxon>
        <taxon>Hexapoda</taxon>
        <taxon>Insecta</taxon>
        <taxon>Pterygota</taxon>
        <taxon>Neoptera</taxon>
        <taxon>Endopterygota</taxon>
        <taxon>Hymenoptera</taxon>
        <taxon>Cephoidea</taxon>
        <taxon>Cephidae</taxon>
        <taxon>Cephus</taxon>
    </lineage>
</organism>